<reference evidence="3" key="2">
    <citation type="journal article" date="2015" name="J. Biotechnol.">
        <title>The structure of the Cyberlindnera jadinii genome and its relation to Candida utilis analyzed by the occurrence of single nucleotide polymorphisms.</title>
        <authorList>
            <person name="Rupp O."/>
            <person name="Brinkrolf K."/>
            <person name="Buerth C."/>
            <person name="Kunigo M."/>
            <person name="Schneider J."/>
            <person name="Jaenicke S."/>
            <person name="Goesmann A."/>
            <person name="Puehler A."/>
            <person name="Jaeger K.-E."/>
            <person name="Ernst J.F."/>
        </authorList>
    </citation>
    <scope>NUCLEOTIDE SEQUENCE [LARGE SCALE GENOMIC DNA]</scope>
    <source>
        <strain evidence="3">ATCC 18201 / CBS 1600 / BCRC 20928 / JCM 3617 / NBRC 0987 / NRRL Y-1542</strain>
    </source>
</reference>
<accession>A0A1E4RYF0</accession>
<dbReference type="GO" id="GO:0005763">
    <property type="term" value="C:mitochondrial small ribosomal subunit"/>
    <property type="evidence" value="ECO:0007669"/>
    <property type="project" value="TreeGrafter"/>
</dbReference>
<evidence type="ECO:0000313" key="1">
    <source>
        <dbReference type="EMBL" id="CEP21844.1"/>
    </source>
</evidence>
<proteinExistence type="predicted"/>
<dbReference type="EMBL" id="CDQK01000002">
    <property type="protein sequence ID" value="CEP21844.1"/>
    <property type="molecule type" value="Genomic_DNA"/>
</dbReference>
<organism evidence="1 3">
    <name type="scientific">Cyberlindnera jadinii (strain ATCC 18201 / CBS 1600 / BCRC 20928 / JCM 3617 / NBRC 0987 / NRRL Y-1542)</name>
    <name type="common">Torula yeast</name>
    <name type="synonym">Candida utilis</name>
    <dbReference type="NCBI Taxonomy" id="983966"/>
    <lineage>
        <taxon>Eukaryota</taxon>
        <taxon>Fungi</taxon>
        <taxon>Dikarya</taxon>
        <taxon>Ascomycota</taxon>
        <taxon>Saccharomycotina</taxon>
        <taxon>Saccharomycetes</taxon>
        <taxon>Phaffomycetales</taxon>
        <taxon>Phaffomycetaceae</taxon>
        <taxon>Cyberlindnera</taxon>
    </lineage>
</organism>
<dbReference type="Pfam" id="PF12298">
    <property type="entry name" value="Bot1p"/>
    <property type="match status" value="1"/>
</dbReference>
<reference evidence="2 4" key="3">
    <citation type="journal article" date="2016" name="Proc. Natl. Acad. Sci. U.S.A.">
        <title>Comparative genomics of biotechnologically important yeasts.</title>
        <authorList>
            <person name="Riley R."/>
            <person name="Haridas S."/>
            <person name="Wolfe K.H."/>
            <person name="Lopes M.R."/>
            <person name="Hittinger C.T."/>
            <person name="Goeker M."/>
            <person name="Salamov A.A."/>
            <person name="Wisecaver J.H."/>
            <person name="Long T.M."/>
            <person name="Calvey C.H."/>
            <person name="Aerts A.L."/>
            <person name="Barry K.W."/>
            <person name="Choi C."/>
            <person name="Clum A."/>
            <person name="Coughlan A.Y."/>
            <person name="Deshpande S."/>
            <person name="Douglass A.P."/>
            <person name="Hanson S.J."/>
            <person name="Klenk H.-P."/>
            <person name="LaButti K.M."/>
            <person name="Lapidus A."/>
            <person name="Lindquist E.A."/>
            <person name="Lipzen A.M."/>
            <person name="Meier-Kolthoff J.P."/>
            <person name="Ohm R.A."/>
            <person name="Otillar R.P."/>
            <person name="Pangilinan J.L."/>
            <person name="Peng Y."/>
            <person name="Rokas A."/>
            <person name="Rosa C.A."/>
            <person name="Scheuner C."/>
            <person name="Sibirny A.A."/>
            <person name="Slot J.C."/>
            <person name="Stielow J.B."/>
            <person name="Sun H."/>
            <person name="Kurtzman C.P."/>
            <person name="Blackwell M."/>
            <person name="Grigoriev I.V."/>
            <person name="Jeffries T.W."/>
        </authorList>
    </citation>
    <scope>NUCLEOTIDE SEQUENCE [LARGE SCALE GENOMIC DNA]</scope>
    <source>
        <strain evidence="4">ATCC 18201 / CBS 1600 / BCRC 20928 / JCM 3617 / NBRC 0987 / NRRL Y-1542</strain>
        <strain evidence="2">NRRL Y-1542</strain>
    </source>
</reference>
<dbReference type="PANTHER" id="PTHR28158:SF1">
    <property type="entry name" value="SMALL RIBOSOMAL SUBUNIT PROTEIN MS45"/>
    <property type="match status" value="1"/>
</dbReference>
<evidence type="ECO:0000313" key="3">
    <source>
        <dbReference type="Proteomes" id="UP000038830"/>
    </source>
</evidence>
<keyword evidence="4" id="KW-1185">Reference proteome</keyword>
<protein>
    <recommendedName>
        <fullName evidence="5">37S ribosomal protein S35, mitochondrial</fullName>
    </recommendedName>
</protein>
<gene>
    <name evidence="1" type="ORF">BN1211_2053</name>
    <name evidence="2" type="ORF">CYBJADRAFT_168792</name>
</gene>
<dbReference type="AlphaFoldDB" id="A0A0H5CBL7"/>
<dbReference type="GO" id="GO:0032543">
    <property type="term" value="P:mitochondrial translation"/>
    <property type="evidence" value="ECO:0007669"/>
    <property type="project" value="TreeGrafter"/>
</dbReference>
<dbReference type="GO" id="GO:0003735">
    <property type="term" value="F:structural constituent of ribosome"/>
    <property type="evidence" value="ECO:0007669"/>
    <property type="project" value="TreeGrafter"/>
</dbReference>
<reference evidence="1" key="1">
    <citation type="submission" date="2014-12" db="EMBL/GenBank/DDBJ databases">
        <authorList>
            <person name="Jaenicke S."/>
        </authorList>
    </citation>
    <scope>NUCLEOTIDE SEQUENCE [LARGE SCALE GENOMIC DNA]</scope>
    <source>
        <strain evidence="1">CBS1600</strain>
    </source>
</reference>
<dbReference type="Proteomes" id="UP000038830">
    <property type="component" value="Unassembled WGS sequence"/>
</dbReference>
<dbReference type="OrthoDB" id="10052321at2759"/>
<sequence>MLASCSRAGPASPVYVPVRNFSRRRIAYPFYPTKSRGRTEKKDHKTNLRFQMEQFLGKKNFKGEYASNKYFSAPKNHQPNYITPDLENGQALVDLQSGKPLDIKGNVLESTAFVRPERKLMPFPSNPFCQTNLALTNEDKEEIYTKVCVQKVPIQEVAVNFGIKIPRLEAVVRLKEIEKKWQKQNRITPEIKTMSSTMYKMFPLFERPRHSDNLSEIPVPVKTLQSRFLTIAESEPFGPIDAAKVFDLEPASETLQRLAETGHHATVSNKKDKQVFVAESAPKDRYVFKFHKAKVGQVGFRYGATLRDNKKDRKFSYDDSGKMVNALPTSG</sequence>
<evidence type="ECO:0008006" key="5">
    <source>
        <dbReference type="Google" id="ProtNLM"/>
    </source>
</evidence>
<dbReference type="EMBL" id="KV453936">
    <property type="protein sequence ID" value="ODV72105.1"/>
    <property type="molecule type" value="Genomic_DNA"/>
</dbReference>
<dbReference type="Proteomes" id="UP000094389">
    <property type="component" value="Unassembled WGS sequence"/>
</dbReference>
<accession>A0A0H5CBL7</accession>
<dbReference type="InterPro" id="IPR021036">
    <property type="entry name" value="Ribosomal_mS45"/>
</dbReference>
<dbReference type="PANTHER" id="PTHR28158">
    <property type="entry name" value="37S RIBOSOMAL PROTEIN S35, MITOCHONDRIAL"/>
    <property type="match status" value="1"/>
</dbReference>
<dbReference type="STRING" id="983966.A0A0H5CBL7"/>
<evidence type="ECO:0000313" key="2">
    <source>
        <dbReference type="EMBL" id="ODV72105.1"/>
    </source>
</evidence>
<dbReference type="OMA" id="KYAMRQF"/>
<evidence type="ECO:0000313" key="4">
    <source>
        <dbReference type="Proteomes" id="UP000094389"/>
    </source>
</evidence>
<name>A0A0H5CBL7_CYBJN</name>